<organism evidence="1 2">
    <name type="scientific">Candidatus Scatocola faecipullorum</name>
    <dbReference type="NCBI Taxonomy" id="2840917"/>
    <lineage>
        <taxon>Bacteria</taxon>
        <taxon>Pseudomonadati</taxon>
        <taxon>Pseudomonadota</taxon>
        <taxon>Alphaproteobacteria</taxon>
        <taxon>Rhodospirillales</taxon>
        <taxon>Rhodospirillaceae</taxon>
        <taxon>Rhodospirillaceae incertae sedis</taxon>
        <taxon>Candidatus Scatocola</taxon>
    </lineage>
</organism>
<reference evidence="1" key="2">
    <citation type="journal article" date="2021" name="PeerJ">
        <title>Extensive microbial diversity within the chicken gut microbiome revealed by metagenomics and culture.</title>
        <authorList>
            <person name="Gilroy R."/>
            <person name="Ravi A."/>
            <person name="Getino M."/>
            <person name="Pursley I."/>
            <person name="Horton D.L."/>
            <person name="Alikhan N.F."/>
            <person name="Baker D."/>
            <person name="Gharbi K."/>
            <person name="Hall N."/>
            <person name="Watson M."/>
            <person name="Adriaenssens E.M."/>
            <person name="Foster-Nyarko E."/>
            <person name="Jarju S."/>
            <person name="Secka A."/>
            <person name="Antonio M."/>
            <person name="Oren A."/>
            <person name="Chaudhuri R.R."/>
            <person name="La Ragione R."/>
            <person name="Hildebrand F."/>
            <person name="Pallen M.J."/>
        </authorList>
    </citation>
    <scope>NUCLEOTIDE SEQUENCE</scope>
    <source>
        <strain evidence="1">ChiW3-316</strain>
    </source>
</reference>
<protein>
    <submittedName>
        <fullName evidence="1">Uncharacterized protein</fullName>
    </submittedName>
</protein>
<evidence type="ECO:0000313" key="1">
    <source>
        <dbReference type="EMBL" id="HIU53925.1"/>
    </source>
</evidence>
<reference evidence="1" key="1">
    <citation type="submission" date="2020-10" db="EMBL/GenBank/DDBJ databases">
        <authorList>
            <person name="Gilroy R."/>
        </authorList>
    </citation>
    <scope>NUCLEOTIDE SEQUENCE</scope>
    <source>
        <strain evidence="1">ChiW3-316</strain>
    </source>
</reference>
<gene>
    <name evidence="1" type="ORF">IAD20_07595</name>
</gene>
<comment type="caution">
    <text evidence="1">The sequence shown here is derived from an EMBL/GenBank/DDBJ whole genome shotgun (WGS) entry which is preliminary data.</text>
</comment>
<proteinExistence type="predicted"/>
<evidence type="ECO:0000313" key="2">
    <source>
        <dbReference type="Proteomes" id="UP000824107"/>
    </source>
</evidence>
<dbReference type="Proteomes" id="UP000824107">
    <property type="component" value="Unassembled WGS sequence"/>
</dbReference>
<accession>A0A9D1M5B3</accession>
<name>A0A9D1M5B3_9PROT</name>
<dbReference type="EMBL" id="DVNC01000051">
    <property type="protein sequence ID" value="HIU53925.1"/>
    <property type="molecule type" value="Genomic_DNA"/>
</dbReference>
<dbReference type="AlphaFoldDB" id="A0A9D1M5B3"/>
<sequence>MKDIKNFKNRTTKELTDTALKKIEKFKRFMPPLWYRLLTDFCRLTPNQQLYIIKTIENVKKHRL</sequence>